<proteinExistence type="predicted"/>
<comment type="subcellular location">
    <subcellularLocation>
        <location evidence="1">Membrane</location>
        <topology evidence="1">Multi-pass membrane protein</topology>
    </subcellularLocation>
</comment>
<dbReference type="PANTHER" id="PTHR43791">
    <property type="entry name" value="PERMEASE-RELATED"/>
    <property type="match status" value="1"/>
</dbReference>
<evidence type="ECO:0000256" key="5">
    <source>
        <dbReference type="ARBA" id="ARBA00023136"/>
    </source>
</evidence>
<feature type="transmembrane region" description="Helical" evidence="6">
    <location>
        <begin position="102"/>
        <end position="123"/>
    </location>
</feature>
<dbReference type="Proteomes" id="UP000007129">
    <property type="component" value="Unassembled WGS sequence"/>
</dbReference>
<dbReference type="eggNOG" id="KOG2533">
    <property type="taxonomic scope" value="Eukaryota"/>
</dbReference>
<sequence length="183" mass="20367">MRRHAPIMLVGRTLLHIPYGALISVVILLCVLIKNKLSRNKSMPGGLDISRLKHSCGCGHAEHIAGRLIRYYYYQLSGSYNSLGAILLSLTTGNAAEHTRKAVANACVLIGYYIGNIAGPFFYKTSQALIYSVGIWSMIVFHLLEAVAVALLWGRLRWEDRKRDRLQGSNELADGHTRHHGII</sequence>
<evidence type="ECO:0000256" key="6">
    <source>
        <dbReference type="SAM" id="Phobius"/>
    </source>
</evidence>
<reference evidence="7 8" key="1">
    <citation type="journal article" date="2012" name="BMC Genomics">
        <title>Tools to kill: Genome of one of the most destructive plant pathogenic fungi Macrophomina phaseolina.</title>
        <authorList>
            <person name="Islam M.S."/>
            <person name="Haque M.S."/>
            <person name="Islam M.M."/>
            <person name="Emdad E.M."/>
            <person name="Halim A."/>
            <person name="Hossen Q.M.M."/>
            <person name="Hossain M.Z."/>
            <person name="Ahmed B."/>
            <person name="Rahim S."/>
            <person name="Rahman M.S."/>
            <person name="Alam M.M."/>
            <person name="Hou S."/>
            <person name="Wan X."/>
            <person name="Saito J.A."/>
            <person name="Alam M."/>
        </authorList>
    </citation>
    <scope>NUCLEOTIDE SEQUENCE [LARGE SCALE GENOMIC DNA]</scope>
    <source>
        <strain evidence="7 8">MS6</strain>
    </source>
</reference>
<comment type="caution">
    <text evidence="7">The sequence shown here is derived from an EMBL/GenBank/DDBJ whole genome shotgun (WGS) entry which is preliminary data.</text>
</comment>
<dbReference type="PANTHER" id="PTHR43791:SF26">
    <property type="entry name" value="ALLANTOATE TRANSPORTER, PUTATIVE (AFU_ORTHOLOGUE AFUA_5G09470)-RELATED"/>
    <property type="match status" value="1"/>
</dbReference>
<evidence type="ECO:0000256" key="4">
    <source>
        <dbReference type="ARBA" id="ARBA00022989"/>
    </source>
</evidence>
<evidence type="ECO:0008006" key="9">
    <source>
        <dbReference type="Google" id="ProtNLM"/>
    </source>
</evidence>
<accession>K2SEQ1</accession>
<dbReference type="OrthoDB" id="6730379at2759"/>
<dbReference type="AlphaFoldDB" id="K2SEQ1"/>
<dbReference type="HOGENOM" id="CLU_1475438_0_0_1"/>
<dbReference type="InParanoid" id="K2SEQ1"/>
<dbReference type="VEuPathDB" id="FungiDB:MPH_01778"/>
<evidence type="ECO:0000313" key="8">
    <source>
        <dbReference type="Proteomes" id="UP000007129"/>
    </source>
</evidence>
<feature type="transmembrane region" description="Helical" evidence="6">
    <location>
        <begin position="129"/>
        <end position="153"/>
    </location>
</feature>
<protein>
    <recommendedName>
        <fullName evidence="9">Major facilitator superfamily domain general substrate transporter</fullName>
    </recommendedName>
</protein>
<keyword evidence="5 6" id="KW-0472">Membrane</keyword>
<feature type="transmembrane region" description="Helical" evidence="6">
    <location>
        <begin position="15"/>
        <end position="33"/>
    </location>
</feature>
<evidence type="ECO:0000256" key="2">
    <source>
        <dbReference type="ARBA" id="ARBA00022448"/>
    </source>
</evidence>
<keyword evidence="4 6" id="KW-1133">Transmembrane helix</keyword>
<dbReference type="GO" id="GO:0016020">
    <property type="term" value="C:membrane"/>
    <property type="evidence" value="ECO:0007669"/>
    <property type="project" value="UniProtKB-SubCell"/>
</dbReference>
<organism evidence="7 8">
    <name type="scientific">Macrophomina phaseolina (strain MS6)</name>
    <name type="common">Charcoal rot fungus</name>
    <dbReference type="NCBI Taxonomy" id="1126212"/>
    <lineage>
        <taxon>Eukaryota</taxon>
        <taxon>Fungi</taxon>
        <taxon>Dikarya</taxon>
        <taxon>Ascomycota</taxon>
        <taxon>Pezizomycotina</taxon>
        <taxon>Dothideomycetes</taxon>
        <taxon>Dothideomycetes incertae sedis</taxon>
        <taxon>Botryosphaeriales</taxon>
        <taxon>Botryosphaeriaceae</taxon>
        <taxon>Macrophomina</taxon>
    </lineage>
</organism>
<evidence type="ECO:0000256" key="1">
    <source>
        <dbReference type="ARBA" id="ARBA00004141"/>
    </source>
</evidence>
<evidence type="ECO:0000256" key="3">
    <source>
        <dbReference type="ARBA" id="ARBA00022692"/>
    </source>
</evidence>
<dbReference type="EMBL" id="AHHD01000073">
    <property type="protein sequence ID" value="EKG20914.1"/>
    <property type="molecule type" value="Genomic_DNA"/>
</dbReference>
<keyword evidence="2" id="KW-0813">Transport</keyword>
<evidence type="ECO:0000313" key="7">
    <source>
        <dbReference type="EMBL" id="EKG20914.1"/>
    </source>
</evidence>
<keyword evidence="3 6" id="KW-0812">Transmembrane</keyword>
<gene>
    <name evidence="7" type="ORF">MPH_01778</name>
</gene>
<name>K2SEQ1_MACPH</name>
<dbReference type="GO" id="GO:0022857">
    <property type="term" value="F:transmembrane transporter activity"/>
    <property type="evidence" value="ECO:0007669"/>
    <property type="project" value="TreeGrafter"/>
</dbReference>